<organism evidence="1 2">
    <name type="scientific">Murinocardiopsis flavida</name>
    <dbReference type="NCBI Taxonomy" id="645275"/>
    <lineage>
        <taxon>Bacteria</taxon>
        <taxon>Bacillati</taxon>
        <taxon>Actinomycetota</taxon>
        <taxon>Actinomycetes</taxon>
        <taxon>Streptosporangiales</taxon>
        <taxon>Nocardiopsidaceae</taxon>
        <taxon>Murinocardiopsis</taxon>
    </lineage>
</organism>
<dbReference type="InterPro" id="IPR023214">
    <property type="entry name" value="HAD_sf"/>
</dbReference>
<name>A0A2P8DS64_9ACTN</name>
<dbReference type="InterPro" id="IPR041492">
    <property type="entry name" value="HAD_2"/>
</dbReference>
<dbReference type="SFLD" id="SFLDS00003">
    <property type="entry name" value="Haloacid_Dehalogenase"/>
    <property type="match status" value="1"/>
</dbReference>
<keyword evidence="2" id="KW-1185">Reference proteome</keyword>
<dbReference type="NCBIfam" id="TIGR01509">
    <property type="entry name" value="HAD-SF-IA-v3"/>
    <property type="match status" value="1"/>
</dbReference>
<evidence type="ECO:0000313" key="2">
    <source>
        <dbReference type="Proteomes" id="UP000240542"/>
    </source>
</evidence>
<dbReference type="PANTHER" id="PTHR43481:SF4">
    <property type="entry name" value="GLYCEROL-1-PHOSPHATE PHOSPHOHYDROLASE 1-RELATED"/>
    <property type="match status" value="1"/>
</dbReference>
<dbReference type="SUPFAM" id="SSF56784">
    <property type="entry name" value="HAD-like"/>
    <property type="match status" value="1"/>
</dbReference>
<dbReference type="InterPro" id="IPR006439">
    <property type="entry name" value="HAD-SF_hydro_IA"/>
</dbReference>
<dbReference type="AlphaFoldDB" id="A0A2P8DS64"/>
<protein>
    <submittedName>
        <fullName evidence="1">Sugar-phosphatase</fullName>
    </submittedName>
</protein>
<dbReference type="EMBL" id="PYGA01000002">
    <property type="protein sequence ID" value="PSL00052.1"/>
    <property type="molecule type" value="Genomic_DNA"/>
</dbReference>
<dbReference type="GO" id="GO:0050308">
    <property type="term" value="F:sugar-phosphatase activity"/>
    <property type="evidence" value="ECO:0007669"/>
    <property type="project" value="TreeGrafter"/>
</dbReference>
<dbReference type="Gene3D" id="3.40.50.1000">
    <property type="entry name" value="HAD superfamily/HAD-like"/>
    <property type="match status" value="1"/>
</dbReference>
<dbReference type="InterPro" id="IPR051806">
    <property type="entry name" value="HAD-like_SPP"/>
</dbReference>
<comment type="caution">
    <text evidence="1">The sequence shown here is derived from an EMBL/GenBank/DDBJ whole genome shotgun (WGS) entry which is preliminary data.</text>
</comment>
<dbReference type="RefSeq" id="WP_211301139.1">
    <property type="nucleotide sequence ID" value="NZ_PYGA01000002.1"/>
</dbReference>
<dbReference type="InterPro" id="IPR036412">
    <property type="entry name" value="HAD-like_sf"/>
</dbReference>
<reference evidence="1 2" key="1">
    <citation type="submission" date="2018-03" db="EMBL/GenBank/DDBJ databases">
        <title>Genomic Encyclopedia of Archaeal and Bacterial Type Strains, Phase II (KMG-II): from individual species to whole genera.</title>
        <authorList>
            <person name="Goeker M."/>
        </authorList>
    </citation>
    <scope>NUCLEOTIDE SEQUENCE [LARGE SCALE GENOMIC DNA]</scope>
    <source>
        <strain evidence="1 2">DSM 45312</strain>
    </source>
</reference>
<proteinExistence type="predicted"/>
<dbReference type="InterPro" id="IPR023198">
    <property type="entry name" value="PGP-like_dom2"/>
</dbReference>
<dbReference type="PANTHER" id="PTHR43481">
    <property type="entry name" value="FRUCTOSE-1-PHOSPHATE PHOSPHATASE"/>
    <property type="match status" value="1"/>
</dbReference>
<gene>
    <name evidence="1" type="ORF">CLV63_102178</name>
</gene>
<dbReference type="Proteomes" id="UP000240542">
    <property type="component" value="Unassembled WGS sequence"/>
</dbReference>
<dbReference type="Pfam" id="PF13419">
    <property type="entry name" value="HAD_2"/>
    <property type="match status" value="1"/>
</dbReference>
<dbReference type="SFLD" id="SFLDG01129">
    <property type="entry name" value="C1.5:_HAD__Beta-PGM__Phosphata"/>
    <property type="match status" value="1"/>
</dbReference>
<accession>A0A2P8DS64</accession>
<sequence>MKAQGLLFDMDGTLIDSTQVAVECWLRWGGEYGVTPDQLLDVYAHGLPAEEIVARVLPPDRVPEATARINELEVAETDGITALPGSLDLLASLPADRWAVVTSATRALAVARLGAAGIDAPRIVSADDITRGKPDPEPFVAGARLLGVPPAECVVFEDAPAGIESARSAGCAVVALTTSTDALALHADAIVADLSQVAVSAADDGTMDVRTLHGDGG</sequence>
<evidence type="ECO:0000313" key="1">
    <source>
        <dbReference type="EMBL" id="PSL00052.1"/>
    </source>
</evidence>
<dbReference type="Gene3D" id="1.10.150.240">
    <property type="entry name" value="Putative phosphatase, domain 2"/>
    <property type="match status" value="1"/>
</dbReference>